<dbReference type="PANTHER" id="PTHR22912">
    <property type="entry name" value="DISULFIDE OXIDOREDUCTASE"/>
    <property type="match status" value="1"/>
</dbReference>
<evidence type="ECO:0000313" key="3">
    <source>
        <dbReference type="EMBL" id="GAG67510.1"/>
    </source>
</evidence>
<proteinExistence type="predicted"/>
<reference evidence="3" key="1">
    <citation type="journal article" date="2014" name="Front. Microbiol.">
        <title>High frequency of phylogenetically diverse reductive dehalogenase-homologous genes in deep subseafloor sedimentary metagenomes.</title>
        <authorList>
            <person name="Kawai M."/>
            <person name="Futagami T."/>
            <person name="Toyoda A."/>
            <person name="Takaki Y."/>
            <person name="Nishi S."/>
            <person name="Hori S."/>
            <person name="Arai W."/>
            <person name="Tsubouchi T."/>
            <person name="Morono Y."/>
            <person name="Uchiyama I."/>
            <person name="Ito T."/>
            <person name="Fujiyama A."/>
            <person name="Inagaki F."/>
            <person name="Takami H."/>
        </authorList>
    </citation>
    <scope>NUCLEOTIDE SEQUENCE</scope>
    <source>
        <strain evidence="3">Expedition CK06-06</strain>
    </source>
</reference>
<dbReference type="EMBL" id="BART01001363">
    <property type="protein sequence ID" value="GAG67510.1"/>
    <property type="molecule type" value="Genomic_DNA"/>
</dbReference>
<dbReference type="InterPro" id="IPR050151">
    <property type="entry name" value="Class-I_Pyr_Nuc-Dis_Oxidored"/>
</dbReference>
<dbReference type="PANTHER" id="PTHR22912:SF217">
    <property type="entry name" value="DIHYDROLIPOYL DEHYDROGENASE"/>
    <property type="match status" value="1"/>
</dbReference>
<dbReference type="GO" id="GO:0050660">
    <property type="term" value="F:flavin adenine dinucleotide binding"/>
    <property type="evidence" value="ECO:0007669"/>
    <property type="project" value="TreeGrafter"/>
</dbReference>
<gene>
    <name evidence="3" type="ORF">S01H4_04904</name>
    <name evidence="4" type="ORF">S01H4_38225</name>
</gene>
<dbReference type="SUPFAM" id="SSF51905">
    <property type="entry name" value="FAD/NAD(P)-binding domain"/>
    <property type="match status" value="1"/>
</dbReference>
<dbReference type="AlphaFoldDB" id="X0ZD44"/>
<comment type="caution">
    <text evidence="3">The sequence shown here is derived from an EMBL/GenBank/DDBJ whole genome shotgun (WGS) entry which is preliminary data.</text>
</comment>
<feature type="domain" description="Pyridine nucleotide-disulphide oxidoreductase N-terminal" evidence="2">
    <location>
        <begin position="16"/>
        <end position="89"/>
    </location>
</feature>
<dbReference type="Gene3D" id="3.50.50.60">
    <property type="entry name" value="FAD/NAD(P)-binding domain"/>
    <property type="match status" value="1"/>
</dbReference>
<evidence type="ECO:0000259" key="2">
    <source>
        <dbReference type="Pfam" id="PF00070"/>
    </source>
</evidence>
<dbReference type="EMBL" id="BART01020603">
    <property type="protein sequence ID" value="GAH04867.1"/>
    <property type="molecule type" value="Genomic_DNA"/>
</dbReference>
<feature type="non-terminal residue" evidence="3">
    <location>
        <position position="91"/>
    </location>
</feature>
<name>X0ZD44_9ZZZZ</name>
<dbReference type="InterPro" id="IPR039648">
    <property type="entry name" value="DHPH_N"/>
</dbReference>
<organism evidence="3">
    <name type="scientific">marine sediment metagenome</name>
    <dbReference type="NCBI Taxonomy" id="412755"/>
    <lineage>
        <taxon>unclassified sequences</taxon>
        <taxon>metagenomes</taxon>
        <taxon>ecological metagenomes</taxon>
    </lineage>
</organism>
<dbReference type="InterPro" id="IPR036188">
    <property type="entry name" value="FAD/NAD-bd_sf"/>
</dbReference>
<keyword evidence="1" id="KW-0520">NAD</keyword>
<sequence>MNFFGDKFPKKPWESLIIIGGGVIAAEFAHIFSAFGTQVTIVEMLPQLVMTEEPEISEFLERNFKKHMTVLVNHKAIKVGTKKKFKTVTAQ</sequence>
<evidence type="ECO:0000313" key="4">
    <source>
        <dbReference type="EMBL" id="GAH04867.1"/>
    </source>
</evidence>
<accession>X0ZD44</accession>
<dbReference type="Pfam" id="PF00070">
    <property type="entry name" value="Pyr_redox"/>
    <property type="match status" value="1"/>
</dbReference>
<protein>
    <recommendedName>
        <fullName evidence="2">Pyridine nucleotide-disulphide oxidoreductase N-terminal domain-containing protein</fullName>
    </recommendedName>
</protein>
<evidence type="ECO:0000256" key="1">
    <source>
        <dbReference type="ARBA" id="ARBA00023027"/>
    </source>
</evidence>
<dbReference type="GO" id="GO:0004148">
    <property type="term" value="F:dihydrolipoyl dehydrogenase (NADH) activity"/>
    <property type="evidence" value="ECO:0007669"/>
    <property type="project" value="TreeGrafter"/>
</dbReference>
<dbReference type="GO" id="GO:0006103">
    <property type="term" value="P:2-oxoglutarate metabolic process"/>
    <property type="evidence" value="ECO:0007669"/>
    <property type="project" value="TreeGrafter"/>
</dbReference>